<dbReference type="InterPro" id="IPR003594">
    <property type="entry name" value="HATPase_dom"/>
</dbReference>
<evidence type="ECO:0000256" key="4">
    <source>
        <dbReference type="ARBA" id="ARBA00022679"/>
    </source>
</evidence>
<dbReference type="GO" id="GO:0000155">
    <property type="term" value="F:phosphorelay sensor kinase activity"/>
    <property type="evidence" value="ECO:0007669"/>
    <property type="project" value="InterPro"/>
</dbReference>
<evidence type="ECO:0000259" key="8">
    <source>
        <dbReference type="PROSITE" id="PS50109"/>
    </source>
</evidence>
<dbReference type="Pfam" id="PF02518">
    <property type="entry name" value="HATPase_c"/>
    <property type="match status" value="1"/>
</dbReference>
<keyword evidence="7" id="KW-0472">Membrane</keyword>
<dbReference type="InterPro" id="IPR036097">
    <property type="entry name" value="HisK_dim/P_sf"/>
</dbReference>
<dbReference type="SUPFAM" id="SSF55874">
    <property type="entry name" value="ATPase domain of HSP90 chaperone/DNA topoisomerase II/histidine kinase"/>
    <property type="match status" value="1"/>
</dbReference>
<evidence type="ECO:0000313" key="9">
    <source>
        <dbReference type="EMBL" id="MBB3331096.1"/>
    </source>
</evidence>
<keyword evidence="5 9" id="KW-0418">Kinase</keyword>
<dbReference type="InterPro" id="IPR004358">
    <property type="entry name" value="Sig_transdc_His_kin-like_C"/>
</dbReference>
<dbReference type="PANTHER" id="PTHR43711:SF1">
    <property type="entry name" value="HISTIDINE KINASE 1"/>
    <property type="match status" value="1"/>
</dbReference>
<dbReference type="PRINTS" id="PR00344">
    <property type="entry name" value="BCTRLSENSOR"/>
</dbReference>
<dbReference type="InterPro" id="IPR003018">
    <property type="entry name" value="GAF"/>
</dbReference>
<dbReference type="CDD" id="cd00082">
    <property type="entry name" value="HisKA"/>
    <property type="match status" value="1"/>
</dbReference>
<dbReference type="InterPro" id="IPR003661">
    <property type="entry name" value="HisK_dim/P_dom"/>
</dbReference>
<keyword evidence="4" id="KW-0808">Transferase</keyword>
<evidence type="ECO:0000256" key="3">
    <source>
        <dbReference type="ARBA" id="ARBA00022553"/>
    </source>
</evidence>
<evidence type="ECO:0000256" key="5">
    <source>
        <dbReference type="ARBA" id="ARBA00022777"/>
    </source>
</evidence>
<dbReference type="Gene3D" id="3.30.565.10">
    <property type="entry name" value="Histidine kinase-like ATPase, C-terminal domain"/>
    <property type="match status" value="1"/>
</dbReference>
<dbReference type="SMART" id="SM00065">
    <property type="entry name" value="GAF"/>
    <property type="match status" value="1"/>
</dbReference>
<feature type="domain" description="Histidine kinase" evidence="8">
    <location>
        <begin position="278"/>
        <end position="502"/>
    </location>
</feature>
<dbReference type="GO" id="GO:0005886">
    <property type="term" value="C:plasma membrane"/>
    <property type="evidence" value="ECO:0007669"/>
    <property type="project" value="UniProtKB-ARBA"/>
</dbReference>
<dbReference type="RefSeq" id="WP_183331382.1">
    <property type="nucleotide sequence ID" value="NZ_JACHZF010000012.1"/>
</dbReference>
<dbReference type="InterPro" id="IPR029016">
    <property type="entry name" value="GAF-like_dom_sf"/>
</dbReference>
<sequence length="513" mass="56798">MRTAARPGGELHRLNALYEFQILDTPSDPGFDRLTALASDLFDVPIALISLVDEHRQWFKSHHGLGPRETSRDISFCAHAVANDRTLVVEDALQDHRFCDNPLVTAPPHIRFYAGQLLRPDGRHALGTLCLLDPRPRTFSADDQRRLSLLASQAEELLREHQLRVQLFEQKRVLASTSQRLAALLRAIPDALYVVDASGGVARLDGDLPVSEAFADALRKQRAPSDRASDVRTFSWQEADVIFEVRLLPTQDGEHLAIARDVTERRQVERMKAEFVSTVSHELRTPLTAIRGALGMLAQGMAGALPGDARSLVTVADRNGERLARLIDDILDMEKLEAGQLVMQPRRVSLFELVQQAIADNAPFAESFSVELALAGPLPEAERISVDPERFAQVMANLISNAIKHSPAGGEVTVAVTPDVRAGREGLEVSVVDRGQGIPLAFQPRVFERFAQADGSDRRRTGGTGLGLAITRRLVELMEGEIDFVSVPGEGTRFRVWWPRWQPPFESIKEETP</sequence>
<reference evidence="9 10" key="1">
    <citation type="submission" date="2020-08" db="EMBL/GenBank/DDBJ databases">
        <title>Genomic Encyclopedia of Archaeal and Bacterial Type Strains, Phase II (KMG-II): from individual species to whole genera.</title>
        <authorList>
            <person name="Goeker M."/>
        </authorList>
    </citation>
    <scope>NUCLEOTIDE SEQUENCE [LARGE SCALE GENOMIC DNA]</scope>
    <source>
        <strain evidence="9 10">5AG</strain>
    </source>
</reference>
<dbReference type="Gene3D" id="3.30.450.40">
    <property type="match status" value="1"/>
</dbReference>
<dbReference type="InterPro" id="IPR005467">
    <property type="entry name" value="His_kinase_dom"/>
</dbReference>
<evidence type="ECO:0000256" key="1">
    <source>
        <dbReference type="ARBA" id="ARBA00000085"/>
    </source>
</evidence>
<dbReference type="FunFam" id="3.30.565.10:FF:000006">
    <property type="entry name" value="Sensor histidine kinase WalK"/>
    <property type="match status" value="1"/>
</dbReference>
<dbReference type="EC" id="2.7.13.3" evidence="2"/>
<keyword evidence="10" id="KW-1185">Reference proteome</keyword>
<dbReference type="Gene3D" id="1.10.287.130">
    <property type="match status" value="1"/>
</dbReference>
<protein>
    <recommendedName>
        <fullName evidence="2">histidine kinase</fullName>
        <ecNumber evidence="2">2.7.13.3</ecNumber>
    </recommendedName>
</protein>
<dbReference type="FunFam" id="1.10.287.130:FF:000001">
    <property type="entry name" value="Two-component sensor histidine kinase"/>
    <property type="match status" value="1"/>
</dbReference>
<dbReference type="EMBL" id="JACHZF010000012">
    <property type="protein sequence ID" value="MBB3331096.1"/>
    <property type="molecule type" value="Genomic_DNA"/>
</dbReference>
<name>A0A7W5K362_9GAMM</name>
<organism evidence="9 10">
    <name type="scientific">Halomonas campaniensis</name>
    <dbReference type="NCBI Taxonomy" id="213554"/>
    <lineage>
        <taxon>Bacteria</taxon>
        <taxon>Pseudomonadati</taxon>
        <taxon>Pseudomonadota</taxon>
        <taxon>Gammaproteobacteria</taxon>
        <taxon>Oceanospirillales</taxon>
        <taxon>Halomonadaceae</taxon>
        <taxon>Halomonas</taxon>
    </lineage>
</organism>
<dbReference type="AlphaFoldDB" id="A0A7W5K362"/>
<accession>A0A7W5K362</accession>
<comment type="caution">
    <text evidence="9">The sequence shown here is derived from an EMBL/GenBank/DDBJ whole genome shotgun (WGS) entry which is preliminary data.</text>
</comment>
<evidence type="ECO:0000313" key="10">
    <source>
        <dbReference type="Proteomes" id="UP000553442"/>
    </source>
</evidence>
<dbReference type="SMART" id="SM00388">
    <property type="entry name" value="HisKA"/>
    <property type="match status" value="1"/>
</dbReference>
<comment type="catalytic activity">
    <reaction evidence="1">
        <text>ATP + protein L-histidine = ADP + protein N-phospho-L-histidine.</text>
        <dbReference type="EC" id="2.7.13.3"/>
    </reaction>
</comment>
<dbReference type="Pfam" id="PF00512">
    <property type="entry name" value="HisKA"/>
    <property type="match status" value="1"/>
</dbReference>
<dbReference type="InterPro" id="IPR050736">
    <property type="entry name" value="Sensor_HK_Regulatory"/>
</dbReference>
<evidence type="ECO:0000256" key="2">
    <source>
        <dbReference type="ARBA" id="ARBA00012438"/>
    </source>
</evidence>
<dbReference type="Pfam" id="PF01590">
    <property type="entry name" value="GAF"/>
    <property type="match status" value="1"/>
</dbReference>
<dbReference type="CDD" id="cd16922">
    <property type="entry name" value="HATPase_EvgS-ArcB-TorS-like"/>
    <property type="match status" value="1"/>
</dbReference>
<dbReference type="SMART" id="SM00387">
    <property type="entry name" value="HATPase_c"/>
    <property type="match status" value="1"/>
</dbReference>
<evidence type="ECO:0000256" key="6">
    <source>
        <dbReference type="ARBA" id="ARBA00023012"/>
    </source>
</evidence>
<gene>
    <name evidence="9" type="ORF">BDK63_001975</name>
</gene>
<keyword evidence="6" id="KW-0902">Two-component regulatory system</keyword>
<dbReference type="InterPro" id="IPR036890">
    <property type="entry name" value="HATPase_C_sf"/>
</dbReference>
<dbReference type="SUPFAM" id="SSF47384">
    <property type="entry name" value="Homodimeric domain of signal transducing histidine kinase"/>
    <property type="match status" value="1"/>
</dbReference>
<dbReference type="SUPFAM" id="SSF55781">
    <property type="entry name" value="GAF domain-like"/>
    <property type="match status" value="1"/>
</dbReference>
<dbReference type="Proteomes" id="UP000553442">
    <property type="component" value="Unassembled WGS sequence"/>
</dbReference>
<evidence type="ECO:0000256" key="7">
    <source>
        <dbReference type="ARBA" id="ARBA00023136"/>
    </source>
</evidence>
<proteinExistence type="predicted"/>
<dbReference type="PANTHER" id="PTHR43711">
    <property type="entry name" value="TWO-COMPONENT HISTIDINE KINASE"/>
    <property type="match status" value="1"/>
</dbReference>
<keyword evidence="3" id="KW-0597">Phosphoprotein</keyword>
<dbReference type="PROSITE" id="PS50109">
    <property type="entry name" value="HIS_KIN"/>
    <property type="match status" value="1"/>
</dbReference>